<feature type="compositionally biased region" description="Acidic residues" evidence="1">
    <location>
        <begin position="83"/>
        <end position="113"/>
    </location>
</feature>
<name>M7C2W0_CHEMY</name>
<reference evidence="3" key="1">
    <citation type="journal article" date="2013" name="Nat. Genet.">
        <title>The draft genomes of soft-shell turtle and green sea turtle yield insights into the development and evolution of the turtle-specific body plan.</title>
        <authorList>
            <person name="Wang Z."/>
            <person name="Pascual-Anaya J."/>
            <person name="Zadissa A."/>
            <person name="Li W."/>
            <person name="Niimura Y."/>
            <person name="Huang Z."/>
            <person name="Li C."/>
            <person name="White S."/>
            <person name="Xiong Z."/>
            <person name="Fang D."/>
            <person name="Wang B."/>
            <person name="Ming Y."/>
            <person name="Chen Y."/>
            <person name="Zheng Y."/>
            <person name="Kuraku S."/>
            <person name="Pignatelli M."/>
            <person name="Herrero J."/>
            <person name="Beal K."/>
            <person name="Nozawa M."/>
            <person name="Li Q."/>
            <person name="Wang J."/>
            <person name="Zhang H."/>
            <person name="Yu L."/>
            <person name="Shigenobu S."/>
            <person name="Wang J."/>
            <person name="Liu J."/>
            <person name="Flicek P."/>
            <person name="Searle S."/>
            <person name="Wang J."/>
            <person name="Kuratani S."/>
            <person name="Yin Y."/>
            <person name="Aken B."/>
            <person name="Zhang G."/>
            <person name="Irie N."/>
        </authorList>
    </citation>
    <scope>NUCLEOTIDE SEQUENCE [LARGE SCALE GENOMIC DNA]</scope>
</reference>
<evidence type="ECO:0000313" key="3">
    <source>
        <dbReference type="Proteomes" id="UP000031443"/>
    </source>
</evidence>
<dbReference type="AlphaFoldDB" id="M7C2W0"/>
<dbReference type="EMBL" id="KB518693">
    <property type="protein sequence ID" value="EMP38743.1"/>
    <property type="molecule type" value="Genomic_DNA"/>
</dbReference>
<sequence>MSPKSRIRHFHNKPHADAITQMQEYKQKEGEALGKEEPDRGEGLWQPGLLAAEYPEDLEGPDCSPGQRESDTEGERGWPAAEYLEEPELPAADYAEEMEDPELPAAEYTEEMEGPERPA</sequence>
<feature type="region of interest" description="Disordered" evidence="1">
    <location>
        <begin position="25"/>
        <end position="119"/>
    </location>
</feature>
<proteinExistence type="predicted"/>
<organism evidence="2 3">
    <name type="scientific">Chelonia mydas</name>
    <name type="common">Green sea-turtle</name>
    <name type="synonym">Chelonia agassizi</name>
    <dbReference type="NCBI Taxonomy" id="8469"/>
    <lineage>
        <taxon>Eukaryota</taxon>
        <taxon>Metazoa</taxon>
        <taxon>Chordata</taxon>
        <taxon>Craniata</taxon>
        <taxon>Vertebrata</taxon>
        <taxon>Euteleostomi</taxon>
        <taxon>Archelosauria</taxon>
        <taxon>Testudinata</taxon>
        <taxon>Testudines</taxon>
        <taxon>Cryptodira</taxon>
        <taxon>Durocryptodira</taxon>
        <taxon>Americhelydia</taxon>
        <taxon>Chelonioidea</taxon>
        <taxon>Cheloniidae</taxon>
        <taxon>Chelonia</taxon>
    </lineage>
</organism>
<dbReference type="Proteomes" id="UP000031443">
    <property type="component" value="Unassembled WGS sequence"/>
</dbReference>
<feature type="compositionally biased region" description="Basic residues" evidence="1">
    <location>
        <begin position="1"/>
        <end position="13"/>
    </location>
</feature>
<keyword evidence="3" id="KW-1185">Reference proteome</keyword>
<gene>
    <name evidence="2" type="ORF">UY3_04062</name>
</gene>
<evidence type="ECO:0000313" key="2">
    <source>
        <dbReference type="EMBL" id="EMP38743.1"/>
    </source>
</evidence>
<feature type="compositionally biased region" description="Basic and acidic residues" evidence="1">
    <location>
        <begin position="25"/>
        <end position="42"/>
    </location>
</feature>
<accession>M7C2W0</accession>
<evidence type="ECO:0000256" key="1">
    <source>
        <dbReference type="SAM" id="MobiDB-lite"/>
    </source>
</evidence>
<protein>
    <submittedName>
        <fullName evidence="2">Uncharacterized protein</fullName>
    </submittedName>
</protein>
<feature type="region of interest" description="Disordered" evidence="1">
    <location>
        <begin position="1"/>
        <end position="20"/>
    </location>
</feature>